<dbReference type="GO" id="GO:0005092">
    <property type="term" value="F:GDP-dissociation inhibitor activity"/>
    <property type="evidence" value="ECO:0007669"/>
    <property type="project" value="InterPro"/>
</dbReference>
<dbReference type="Gene3D" id="1.10.405.10">
    <property type="entry name" value="Guanine Nucleotide Dissociation Inhibitor, domain 1"/>
    <property type="match status" value="1"/>
</dbReference>
<dbReference type="Gene3D" id="3.50.50.60">
    <property type="entry name" value="FAD/NAD(P)-binding domain"/>
    <property type="match status" value="2"/>
</dbReference>
<dbReference type="AlphaFoldDB" id="A0AAV8Z7Z7"/>
<dbReference type="FunFam" id="1.10.405.10:FF:000003">
    <property type="entry name" value="Rab proteins geranylgeranyltransferase component A"/>
    <property type="match status" value="1"/>
</dbReference>
<dbReference type="EMBL" id="JANEYF010001642">
    <property type="protein sequence ID" value="KAJ8960383.1"/>
    <property type="molecule type" value="Genomic_DNA"/>
</dbReference>
<organism evidence="2 3">
    <name type="scientific">Rhamnusium bicolor</name>
    <dbReference type="NCBI Taxonomy" id="1586634"/>
    <lineage>
        <taxon>Eukaryota</taxon>
        <taxon>Metazoa</taxon>
        <taxon>Ecdysozoa</taxon>
        <taxon>Arthropoda</taxon>
        <taxon>Hexapoda</taxon>
        <taxon>Insecta</taxon>
        <taxon>Pterygota</taxon>
        <taxon>Neoptera</taxon>
        <taxon>Endopterygota</taxon>
        <taxon>Coleoptera</taxon>
        <taxon>Polyphaga</taxon>
        <taxon>Cucujiformia</taxon>
        <taxon>Chrysomeloidea</taxon>
        <taxon>Cerambycidae</taxon>
        <taxon>Lepturinae</taxon>
        <taxon>Rhagiini</taxon>
        <taxon>Rhamnusium</taxon>
    </lineage>
</organism>
<keyword evidence="3" id="KW-1185">Reference proteome</keyword>
<dbReference type="Proteomes" id="UP001162156">
    <property type="component" value="Unassembled WGS sequence"/>
</dbReference>
<evidence type="ECO:0008006" key="4">
    <source>
        <dbReference type="Google" id="ProtNLM"/>
    </source>
</evidence>
<comment type="similarity">
    <text evidence="1">Belongs to the Rab GDI family.</text>
</comment>
<dbReference type="Gene3D" id="3.30.519.10">
    <property type="entry name" value="Guanine Nucleotide Dissociation Inhibitor, domain 2"/>
    <property type="match status" value="1"/>
</dbReference>
<protein>
    <recommendedName>
        <fullName evidence="4">Rab proteins geranylgeranyltransferase component A</fullName>
    </recommendedName>
</protein>
<dbReference type="GO" id="GO:0016192">
    <property type="term" value="P:vesicle-mediated transport"/>
    <property type="evidence" value="ECO:0007669"/>
    <property type="project" value="TreeGrafter"/>
</dbReference>
<dbReference type="PRINTS" id="PR00891">
    <property type="entry name" value="RABGDIREP"/>
</dbReference>
<dbReference type="Pfam" id="PF00996">
    <property type="entry name" value="GDI"/>
    <property type="match status" value="2"/>
</dbReference>
<proteinExistence type="inferred from homology"/>
<dbReference type="PANTHER" id="PTHR11787">
    <property type="entry name" value="RAB GDP-DISSOCIATION INHIBITOR"/>
    <property type="match status" value="1"/>
</dbReference>
<name>A0AAV8Z7Z7_9CUCU</name>
<comment type="caution">
    <text evidence="2">The sequence shown here is derived from an EMBL/GenBank/DDBJ whole genome shotgun (WGS) entry which is preliminary data.</text>
</comment>
<gene>
    <name evidence="2" type="ORF">NQ314_006073</name>
</gene>
<accession>A0AAV8Z7Z7</accession>
<sequence length="315" mass="36133">MENQLPNDFDLIIIGTGVVESIVSAAASRIGKTVLHIDRNDYYGGHWASFNLDAIQKLQHKATYNSISQDNLNELINENEELMRIGNDLFNIENFKFKWHIPEKRIIVSDDNKNRETKVDEGTLSTEIENEIGEQVNKSTEEEEDWTQEILNKDSRKFNIDLTPKLQYARGDFVELLISSNIARYSEYRSVSRVLTLLNGQLEVVPCSRSDVFANSKVSVIEKRMLMKLLTSLDDGSEDFKNYENKTFRAFLKDKKLTPNLVHYVLYAISMSTDETPCHEGVENTKRFLNSLGRFGKTPFLFSMYGSGEITQAFL</sequence>
<evidence type="ECO:0000313" key="3">
    <source>
        <dbReference type="Proteomes" id="UP001162156"/>
    </source>
</evidence>
<dbReference type="InterPro" id="IPR018203">
    <property type="entry name" value="GDP_dissociation_inhibitor"/>
</dbReference>
<reference evidence="2" key="1">
    <citation type="journal article" date="2023" name="Insect Mol. Biol.">
        <title>Genome sequencing provides insights into the evolution of gene families encoding plant cell wall-degrading enzymes in longhorned beetles.</title>
        <authorList>
            <person name="Shin N.R."/>
            <person name="Okamura Y."/>
            <person name="Kirsch R."/>
            <person name="Pauchet Y."/>
        </authorList>
    </citation>
    <scope>NUCLEOTIDE SEQUENCE</scope>
    <source>
        <strain evidence="2">RBIC_L_NR</strain>
    </source>
</reference>
<evidence type="ECO:0000256" key="1">
    <source>
        <dbReference type="ARBA" id="ARBA00005593"/>
    </source>
</evidence>
<dbReference type="InterPro" id="IPR036188">
    <property type="entry name" value="FAD/NAD-bd_sf"/>
</dbReference>
<evidence type="ECO:0000313" key="2">
    <source>
        <dbReference type="EMBL" id="KAJ8960383.1"/>
    </source>
</evidence>
<dbReference type="GO" id="GO:0005829">
    <property type="term" value="C:cytosol"/>
    <property type="evidence" value="ECO:0007669"/>
    <property type="project" value="TreeGrafter"/>
</dbReference>
<dbReference type="GO" id="GO:0007264">
    <property type="term" value="P:small GTPase-mediated signal transduction"/>
    <property type="evidence" value="ECO:0007669"/>
    <property type="project" value="InterPro"/>
</dbReference>
<dbReference type="SUPFAM" id="SSF51905">
    <property type="entry name" value="FAD/NAD(P)-binding domain"/>
    <property type="match status" value="1"/>
</dbReference>
<dbReference type="GO" id="GO:0005634">
    <property type="term" value="C:nucleus"/>
    <property type="evidence" value="ECO:0007669"/>
    <property type="project" value="TreeGrafter"/>
</dbReference>
<dbReference type="GO" id="GO:0005968">
    <property type="term" value="C:Rab-protein geranylgeranyltransferase complex"/>
    <property type="evidence" value="ECO:0007669"/>
    <property type="project" value="TreeGrafter"/>
</dbReference>
<dbReference type="PANTHER" id="PTHR11787:SF4">
    <property type="entry name" value="CHM, RAB ESCORT PROTEIN 1"/>
    <property type="match status" value="1"/>
</dbReference>